<dbReference type="EMBL" id="JBBWRZ010000009">
    <property type="protein sequence ID" value="KAK8229199.1"/>
    <property type="molecule type" value="Genomic_DNA"/>
</dbReference>
<feature type="region of interest" description="Disordered" evidence="1">
    <location>
        <begin position="180"/>
        <end position="273"/>
    </location>
</feature>
<gene>
    <name evidence="2" type="ORF">HDK90DRAFT_513426</name>
</gene>
<feature type="compositionally biased region" description="Pro residues" evidence="1">
    <location>
        <begin position="199"/>
        <end position="211"/>
    </location>
</feature>
<sequence length="273" mass="31474">MPCFMRESIDEICERGAQFATIRREDIDAPDMREERLRRCAAEDALSRKWWDLCMRPRFAPTWPDPVRAVPGRQARPNVDILNSDIPRAERVASWKKHKKRVLRQETKWVEMGRPFCSTCGLRHPPPHLIKEQRRNAAAVERLGRGLMPSKAPRCARCSWFLPRNSTECTSIKCVEEREAEQSQRQHQQQQLERTEQEPTPPPPPPTPPLQPQETVTPATVLQSKFEPGALENFALMAISPPQKRKREDESDGGDEQPAELQLSAFKKCKKEL</sequence>
<keyword evidence="3" id="KW-1185">Reference proteome</keyword>
<organism evidence="2 3">
    <name type="scientific">Phyllosticta capitalensis</name>
    <dbReference type="NCBI Taxonomy" id="121624"/>
    <lineage>
        <taxon>Eukaryota</taxon>
        <taxon>Fungi</taxon>
        <taxon>Dikarya</taxon>
        <taxon>Ascomycota</taxon>
        <taxon>Pezizomycotina</taxon>
        <taxon>Dothideomycetes</taxon>
        <taxon>Dothideomycetes incertae sedis</taxon>
        <taxon>Botryosphaeriales</taxon>
        <taxon>Phyllostictaceae</taxon>
        <taxon>Phyllosticta</taxon>
    </lineage>
</organism>
<dbReference type="Proteomes" id="UP001492380">
    <property type="component" value="Unassembled WGS sequence"/>
</dbReference>
<comment type="caution">
    <text evidence="2">The sequence shown here is derived from an EMBL/GenBank/DDBJ whole genome shotgun (WGS) entry which is preliminary data.</text>
</comment>
<protein>
    <submittedName>
        <fullName evidence="2">Uncharacterized protein</fullName>
    </submittedName>
</protein>
<evidence type="ECO:0000256" key="1">
    <source>
        <dbReference type="SAM" id="MobiDB-lite"/>
    </source>
</evidence>
<evidence type="ECO:0000313" key="3">
    <source>
        <dbReference type="Proteomes" id="UP001492380"/>
    </source>
</evidence>
<reference evidence="2 3" key="1">
    <citation type="submission" date="2024-04" db="EMBL/GenBank/DDBJ databases">
        <title>Phyllosticta paracitricarpa is synonymous to the EU quarantine fungus P. citricarpa based on phylogenomic analyses.</title>
        <authorList>
            <consortium name="Lawrence Berkeley National Laboratory"/>
            <person name="Van Ingen-Buijs V.A."/>
            <person name="Van Westerhoven A.C."/>
            <person name="Haridas S."/>
            <person name="Skiadas P."/>
            <person name="Martin F."/>
            <person name="Groenewald J.Z."/>
            <person name="Crous P.W."/>
            <person name="Seidl M.F."/>
        </authorList>
    </citation>
    <scope>NUCLEOTIDE SEQUENCE [LARGE SCALE GENOMIC DNA]</scope>
    <source>
        <strain evidence="2 3">CBS 123374</strain>
    </source>
</reference>
<name>A0ABR1YHV1_9PEZI</name>
<evidence type="ECO:0000313" key="2">
    <source>
        <dbReference type="EMBL" id="KAK8229199.1"/>
    </source>
</evidence>
<proteinExistence type="predicted"/>
<accession>A0ABR1YHV1</accession>